<sequence>MNVNWEEYYRSVFNEELSSCIKALETESPGSTVRRPMEKDEVEAQRKELQMRRERLKEREENLKKEQEELRQYKLENQETLQKNKARQLKAIQTTNELEGKNKEIEEDIKGLTERYKALLAQKDLLLSQRKLQGKHQETTAKVEDTGRDSECGGTQSIREEILERRANAEKEAEREKQKIIKEINDRRTLILHYNNIQQQQQRELEEIRSETRKWELKREELRSTAEREKLQYAQIKVGIHSIYKMIAPCWKASVEIADPYEQLELIRKHLQLLRAIADKDGSQRGLVSKL</sequence>
<dbReference type="EMBL" id="JAUYZG010000021">
    <property type="protein sequence ID" value="KAK2874400.1"/>
    <property type="molecule type" value="Genomic_DNA"/>
</dbReference>
<name>A0AA88PAY2_9TELE</name>
<accession>A0AA88PAY2</accession>
<evidence type="ECO:0000256" key="2">
    <source>
        <dbReference type="SAM" id="MobiDB-lite"/>
    </source>
</evidence>
<evidence type="ECO:0000313" key="3">
    <source>
        <dbReference type="EMBL" id="KAK2874400.1"/>
    </source>
</evidence>
<dbReference type="AlphaFoldDB" id="A0AA88PAY2"/>
<feature type="coiled-coil region" evidence="1">
    <location>
        <begin position="39"/>
        <end position="129"/>
    </location>
</feature>
<feature type="coiled-coil region" evidence="1">
    <location>
        <begin position="159"/>
        <end position="225"/>
    </location>
</feature>
<evidence type="ECO:0000256" key="1">
    <source>
        <dbReference type="SAM" id="Coils"/>
    </source>
</evidence>
<proteinExistence type="predicted"/>
<protein>
    <submittedName>
        <fullName evidence="3">Uncharacterized protein</fullName>
    </submittedName>
</protein>
<comment type="caution">
    <text evidence="3">The sequence shown here is derived from an EMBL/GenBank/DDBJ whole genome shotgun (WGS) entry which is preliminary data.</text>
</comment>
<feature type="compositionally biased region" description="Basic and acidic residues" evidence="2">
    <location>
        <begin position="136"/>
        <end position="151"/>
    </location>
</feature>
<feature type="region of interest" description="Disordered" evidence="2">
    <location>
        <begin position="136"/>
        <end position="156"/>
    </location>
</feature>
<keyword evidence="4" id="KW-1185">Reference proteome</keyword>
<keyword evidence="1" id="KW-0175">Coiled coil</keyword>
<evidence type="ECO:0000313" key="4">
    <source>
        <dbReference type="Proteomes" id="UP001187343"/>
    </source>
</evidence>
<gene>
    <name evidence="3" type="ORF">Q8A67_021553</name>
</gene>
<organism evidence="3 4">
    <name type="scientific">Cirrhinus molitorella</name>
    <name type="common">mud carp</name>
    <dbReference type="NCBI Taxonomy" id="172907"/>
    <lineage>
        <taxon>Eukaryota</taxon>
        <taxon>Metazoa</taxon>
        <taxon>Chordata</taxon>
        <taxon>Craniata</taxon>
        <taxon>Vertebrata</taxon>
        <taxon>Euteleostomi</taxon>
        <taxon>Actinopterygii</taxon>
        <taxon>Neopterygii</taxon>
        <taxon>Teleostei</taxon>
        <taxon>Ostariophysi</taxon>
        <taxon>Cypriniformes</taxon>
        <taxon>Cyprinidae</taxon>
        <taxon>Labeoninae</taxon>
        <taxon>Labeonini</taxon>
        <taxon>Cirrhinus</taxon>
    </lineage>
</organism>
<dbReference type="Proteomes" id="UP001187343">
    <property type="component" value="Unassembled WGS sequence"/>
</dbReference>
<reference evidence="3" key="1">
    <citation type="submission" date="2023-08" db="EMBL/GenBank/DDBJ databases">
        <title>Chromosome-level Genome Assembly of mud carp (Cirrhinus molitorella).</title>
        <authorList>
            <person name="Liu H."/>
        </authorList>
    </citation>
    <scope>NUCLEOTIDE SEQUENCE</scope>
    <source>
        <strain evidence="3">Prfri</strain>
        <tissue evidence="3">Muscle</tissue>
    </source>
</reference>